<dbReference type="AlphaFoldDB" id="A0A819DDB1"/>
<sequence length="795" mass="91536">MDNNKRRTSSIDSYFSVQKKTKSQDDALNYVNVNNDSIVSTSSPTSSSLISIPVPDVALVNLNNINNSVQNNPVGDDISRSHIDPPCQPILDKYPINEDNRSFQARWYHERPWLEYSKKTDSVFCYNCRHFGDTTAPKRKKDDVFVIGGFRKWKCVLEKKKGFDQHIKSQNHIIATTNYLSYQQRIKTNQTVIDILDSGRIQHIRQNRTRLIKIASLLLLCCRQMIPIRGHNENENSSNRGNLLEILRWSSDVDPISKAVLEDSAQNATYLSHHIQNELIGIMANTVREQISNLIRGKYFALTADESRDVSGHEQLSIVIRIVNDPSDNNNDIIKEYFMGWDSINSLIQNYSAIIEAFEDIIAEGDSRSVNARGLLISVKEPIFICTLFILHKLMGPIKILSNQLKSGTIDDGKASVLILSIIDQMKNLRNEESFKSIYDQIIQFCQTYDIDIKQKRKRCRTRIMLARFANSIITSTVGHRDDDANDEYRIRTSIYYPLIDAILIELNDRFSNSNLNLLTSLSSLYPENESFLEFQSLSKFADHFNCDRNQLENELNVIKPMVKDDKLNSIAELYKKLTPYKNAFPTAVCMVAGALTVPVSSTTFNRDLALIGIEDNNINNFTFEPSLTITILDIYYMNMGCVFFILSSHDIIKSERQDYDDYIELLINEKKNFMNKYQLDISIYEKLLTIYFMQTKYEKSNKLLNKWPSNIYNLNYIEQLVRLQTNDEQKLKLLLECSVAIFCHEKGGQSLWTILIEESIDKSDFISELLNHAGGDIKLQELLNKIKEDLRIPH</sequence>
<feature type="domain" description="TTF-type" evidence="1">
    <location>
        <begin position="99"/>
        <end position="192"/>
    </location>
</feature>
<dbReference type="Proteomes" id="UP000663823">
    <property type="component" value="Unassembled WGS sequence"/>
</dbReference>
<dbReference type="EMBL" id="CAJOAX010002839">
    <property type="protein sequence ID" value="CAF3821883.1"/>
    <property type="molecule type" value="Genomic_DNA"/>
</dbReference>
<evidence type="ECO:0000259" key="1">
    <source>
        <dbReference type="SMART" id="SM00597"/>
    </source>
</evidence>
<evidence type="ECO:0000313" key="3">
    <source>
        <dbReference type="Proteomes" id="UP000663823"/>
    </source>
</evidence>
<gene>
    <name evidence="2" type="ORF">OTI717_LOCUS19459</name>
</gene>
<comment type="caution">
    <text evidence="2">The sequence shown here is derived from an EMBL/GenBank/DDBJ whole genome shotgun (WGS) entry which is preliminary data.</text>
</comment>
<organism evidence="2 3">
    <name type="scientific">Rotaria sordida</name>
    <dbReference type="NCBI Taxonomy" id="392033"/>
    <lineage>
        <taxon>Eukaryota</taxon>
        <taxon>Metazoa</taxon>
        <taxon>Spiralia</taxon>
        <taxon>Gnathifera</taxon>
        <taxon>Rotifera</taxon>
        <taxon>Eurotatoria</taxon>
        <taxon>Bdelloidea</taxon>
        <taxon>Philodinida</taxon>
        <taxon>Philodinidae</taxon>
        <taxon>Rotaria</taxon>
    </lineage>
</organism>
<dbReference type="PANTHER" id="PTHR45749">
    <property type="match status" value="1"/>
</dbReference>
<reference evidence="2" key="1">
    <citation type="submission" date="2021-02" db="EMBL/GenBank/DDBJ databases">
        <authorList>
            <person name="Nowell W R."/>
        </authorList>
    </citation>
    <scope>NUCLEOTIDE SEQUENCE</scope>
</reference>
<dbReference type="SMART" id="SM00597">
    <property type="entry name" value="ZnF_TTF"/>
    <property type="match status" value="1"/>
</dbReference>
<dbReference type="Pfam" id="PF14291">
    <property type="entry name" value="DUF4371"/>
    <property type="match status" value="1"/>
</dbReference>
<proteinExistence type="predicted"/>
<name>A0A819DDB1_9BILA</name>
<dbReference type="InterPro" id="IPR025398">
    <property type="entry name" value="DUF4371"/>
</dbReference>
<evidence type="ECO:0000313" key="2">
    <source>
        <dbReference type="EMBL" id="CAF3821883.1"/>
    </source>
</evidence>
<protein>
    <recommendedName>
        <fullName evidence="1">TTF-type domain-containing protein</fullName>
    </recommendedName>
</protein>
<dbReference type="PANTHER" id="PTHR45749:SF37">
    <property type="entry name" value="OS05G0311600 PROTEIN"/>
    <property type="match status" value="1"/>
</dbReference>
<accession>A0A819DDB1</accession>
<dbReference type="InterPro" id="IPR006580">
    <property type="entry name" value="Znf_TTF"/>
</dbReference>